<dbReference type="Pfam" id="PF00111">
    <property type="entry name" value="Fer2"/>
    <property type="match status" value="1"/>
</dbReference>
<dbReference type="InterPro" id="IPR017927">
    <property type="entry name" value="FAD-bd_FR_type"/>
</dbReference>
<name>A0ABN6PMQ7_9BURK</name>
<dbReference type="InterPro" id="IPR006058">
    <property type="entry name" value="2Fe2S_fd_BS"/>
</dbReference>
<feature type="domain" description="2Fe-2S ferredoxin-type" evidence="9">
    <location>
        <begin position="349"/>
        <end position="431"/>
    </location>
</feature>
<dbReference type="Pfam" id="PF00175">
    <property type="entry name" value="NAD_binding_1"/>
    <property type="match status" value="1"/>
</dbReference>
<dbReference type="Gene3D" id="3.10.20.30">
    <property type="match status" value="1"/>
</dbReference>
<evidence type="ECO:0000256" key="6">
    <source>
        <dbReference type="ARBA" id="ARBA00023002"/>
    </source>
</evidence>
<dbReference type="PROSITE" id="PS51384">
    <property type="entry name" value="FAD_FR"/>
    <property type="match status" value="1"/>
</dbReference>
<keyword evidence="4" id="KW-0479">Metal-binding</keyword>
<dbReference type="InterPro" id="IPR039261">
    <property type="entry name" value="FNR_nucleotide-bd"/>
</dbReference>
<dbReference type="InterPro" id="IPR017938">
    <property type="entry name" value="Riboflavin_synthase-like_b-brl"/>
</dbReference>
<dbReference type="PROSITE" id="PS00197">
    <property type="entry name" value="2FE2S_FER_1"/>
    <property type="match status" value="1"/>
</dbReference>
<feature type="domain" description="FAD-binding FR-type" evidence="10">
    <location>
        <begin position="68"/>
        <end position="193"/>
    </location>
</feature>
<protein>
    <submittedName>
        <fullName evidence="11">Oxidoreductase FAD/NAD(P)-binding domain-containing protein</fullName>
    </submittedName>
</protein>
<keyword evidence="6" id="KW-0560">Oxidoreductase</keyword>
<gene>
    <name evidence="11" type="ORF">CATMQ487_22530</name>
</gene>
<dbReference type="Proteomes" id="UP001057498">
    <property type="component" value="Chromosome"/>
</dbReference>
<evidence type="ECO:0000256" key="3">
    <source>
        <dbReference type="ARBA" id="ARBA00022714"/>
    </source>
</evidence>
<dbReference type="InterPro" id="IPR036010">
    <property type="entry name" value="2Fe-2S_ferredoxin-like_sf"/>
</dbReference>
<dbReference type="InterPro" id="IPR001041">
    <property type="entry name" value="2Fe-2S_ferredoxin-type"/>
</dbReference>
<dbReference type="Gene3D" id="3.40.50.80">
    <property type="entry name" value="Nucleotide-binding domain of ferredoxin-NADP reductase (FNR) module"/>
    <property type="match status" value="1"/>
</dbReference>
<evidence type="ECO:0000256" key="8">
    <source>
        <dbReference type="ARBA" id="ARBA00023014"/>
    </source>
</evidence>
<organism evidence="11 12">
    <name type="scientific">Sphaerotilus microaerophilus</name>
    <dbReference type="NCBI Taxonomy" id="2914710"/>
    <lineage>
        <taxon>Bacteria</taxon>
        <taxon>Pseudomonadati</taxon>
        <taxon>Pseudomonadota</taxon>
        <taxon>Betaproteobacteria</taxon>
        <taxon>Burkholderiales</taxon>
        <taxon>Sphaerotilaceae</taxon>
        <taxon>Sphaerotilus</taxon>
    </lineage>
</organism>
<evidence type="ECO:0000256" key="2">
    <source>
        <dbReference type="ARBA" id="ARBA00022630"/>
    </source>
</evidence>
<dbReference type="CDD" id="cd00207">
    <property type="entry name" value="fer2"/>
    <property type="match status" value="1"/>
</dbReference>
<keyword evidence="3" id="KW-0001">2Fe-2S</keyword>
<evidence type="ECO:0000256" key="7">
    <source>
        <dbReference type="ARBA" id="ARBA00023004"/>
    </source>
</evidence>
<keyword evidence="7" id="KW-0408">Iron</keyword>
<accession>A0ABN6PMQ7</accession>
<reference evidence="11" key="1">
    <citation type="submission" date="2022-04" db="EMBL/GenBank/DDBJ databases">
        <title>Whole genome sequence of Sphaerotilus sp. FB-5.</title>
        <authorList>
            <person name="Takeda M."/>
            <person name="Narihara S."/>
            <person name="Akimoto M."/>
            <person name="Akimoto R."/>
            <person name="Nishiyashiki S."/>
            <person name="Murakami T."/>
        </authorList>
    </citation>
    <scope>NUCLEOTIDE SEQUENCE</scope>
    <source>
        <strain evidence="11">FB-5</strain>
    </source>
</reference>
<keyword evidence="8" id="KW-0411">Iron-sulfur</keyword>
<keyword evidence="2" id="KW-0285">Flavoprotein</keyword>
<dbReference type="EMBL" id="AP025730">
    <property type="protein sequence ID" value="BDI05283.1"/>
    <property type="molecule type" value="Genomic_DNA"/>
</dbReference>
<dbReference type="InterPro" id="IPR050415">
    <property type="entry name" value="MRET"/>
</dbReference>
<dbReference type="PANTHER" id="PTHR47354:SF8">
    <property type="entry name" value="1,2-PHENYLACETYL-COA EPOXIDASE, SUBUNIT E"/>
    <property type="match status" value="1"/>
</dbReference>
<evidence type="ECO:0000313" key="12">
    <source>
        <dbReference type="Proteomes" id="UP001057498"/>
    </source>
</evidence>
<evidence type="ECO:0000259" key="10">
    <source>
        <dbReference type="PROSITE" id="PS51384"/>
    </source>
</evidence>
<evidence type="ECO:0000259" key="9">
    <source>
        <dbReference type="PROSITE" id="PS51085"/>
    </source>
</evidence>
<dbReference type="PRINTS" id="PR00406">
    <property type="entry name" value="CYTB5RDTASE"/>
</dbReference>
<evidence type="ECO:0000256" key="4">
    <source>
        <dbReference type="ARBA" id="ARBA00022723"/>
    </source>
</evidence>
<evidence type="ECO:0000313" key="11">
    <source>
        <dbReference type="EMBL" id="BDI05283.1"/>
    </source>
</evidence>
<dbReference type="Gene3D" id="2.40.30.10">
    <property type="entry name" value="Translation factors"/>
    <property type="match status" value="1"/>
</dbReference>
<keyword evidence="5" id="KW-0274">FAD</keyword>
<evidence type="ECO:0000256" key="1">
    <source>
        <dbReference type="ARBA" id="ARBA00001974"/>
    </source>
</evidence>
<dbReference type="InterPro" id="IPR001433">
    <property type="entry name" value="OxRdtase_FAD/NAD-bd"/>
</dbReference>
<proteinExistence type="predicted"/>
<dbReference type="SUPFAM" id="SSF54292">
    <property type="entry name" value="2Fe-2S ferredoxin-like"/>
    <property type="match status" value="1"/>
</dbReference>
<keyword evidence="12" id="KW-1185">Reference proteome</keyword>
<dbReference type="PANTHER" id="PTHR47354">
    <property type="entry name" value="NADH OXIDOREDUCTASE HCR"/>
    <property type="match status" value="1"/>
</dbReference>
<dbReference type="PROSITE" id="PS51085">
    <property type="entry name" value="2FE2S_FER_2"/>
    <property type="match status" value="1"/>
</dbReference>
<dbReference type="InterPro" id="IPR012675">
    <property type="entry name" value="Beta-grasp_dom_sf"/>
</dbReference>
<dbReference type="CDD" id="cd06184">
    <property type="entry name" value="flavohem_like_fad_nad_binding"/>
    <property type="match status" value="1"/>
</dbReference>
<sequence>MHPARGALTWMGSMTAPELLGLISAALLLQLVAGVGWTLWRRLTVPQEATAQPAVSPTGAARELPAWSGWRAFRVLRREYEDAARSQCSFYLQPVDGAALPAFKPGQFLTFSLDVAGTPAGPGQAVAARTVTRCYSLSDRPDPAQYRVTIKRVPAPAEHPEFEPGLSSNHFHDRVQVDDVLRVKAPSGHFFIDADPGVPAVLIGGGIGITPMMSMLGWCIATQPQRRLYLYYGLRNGQEHAFKAQLEALAASHPALHLHIVYSRPGAADQAGRDYQHQGHVDVELLRRTLPHGRHQFYVCGPPALMQTLVPALAQWGVPLGDLHYEAFGPASVKLQGAAVPEPAAAGAVEVKFQRSGRTLSWDGRDASLLDFAERHGIEVDSGCRSGGCGSCETRLLSGQVGYEHRPDHDVAAGHCLLCVGRPASPIALEA</sequence>
<comment type="cofactor">
    <cofactor evidence="1">
        <name>FAD</name>
        <dbReference type="ChEBI" id="CHEBI:57692"/>
    </cofactor>
</comment>
<evidence type="ECO:0000256" key="5">
    <source>
        <dbReference type="ARBA" id="ARBA00022827"/>
    </source>
</evidence>
<dbReference type="SUPFAM" id="SSF52343">
    <property type="entry name" value="Ferredoxin reductase-like, C-terminal NADP-linked domain"/>
    <property type="match status" value="1"/>
</dbReference>
<dbReference type="SUPFAM" id="SSF63380">
    <property type="entry name" value="Riboflavin synthase domain-like"/>
    <property type="match status" value="1"/>
</dbReference>